<proteinExistence type="predicted"/>
<evidence type="ECO:0000313" key="3">
    <source>
        <dbReference type="EMBL" id="GIH01467.1"/>
    </source>
</evidence>
<dbReference type="PANTHER" id="PTHR30461">
    <property type="entry name" value="DNA-INVERTASE FROM LAMBDOID PROPHAGE"/>
    <property type="match status" value="1"/>
</dbReference>
<dbReference type="Proteomes" id="UP000621500">
    <property type="component" value="Unassembled WGS sequence"/>
</dbReference>
<evidence type="ECO:0000259" key="2">
    <source>
        <dbReference type="PROSITE" id="PS51737"/>
    </source>
</evidence>
<dbReference type="EMBL" id="BONX01000072">
    <property type="protein sequence ID" value="GIH01467.1"/>
    <property type="molecule type" value="Genomic_DNA"/>
</dbReference>
<reference evidence="3 4" key="1">
    <citation type="submission" date="2021-01" db="EMBL/GenBank/DDBJ databases">
        <title>Whole genome shotgun sequence of Plantactinospora mayteni NBRC 109088.</title>
        <authorList>
            <person name="Komaki H."/>
            <person name="Tamura T."/>
        </authorList>
    </citation>
    <scope>NUCLEOTIDE SEQUENCE [LARGE SCALE GENOMIC DNA]</scope>
    <source>
        <strain evidence="3 4">NBRC 109088</strain>
    </source>
</reference>
<accession>A0ABQ4F3J4</accession>
<dbReference type="InterPro" id="IPR038109">
    <property type="entry name" value="DNA_bind_recomb_sf"/>
</dbReference>
<comment type="caution">
    <text evidence="3">The sequence shown here is derived from an EMBL/GenBank/DDBJ whole genome shotgun (WGS) entry which is preliminary data.</text>
</comment>
<evidence type="ECO:0000313" key="4">
    <source>
        <dbReference type="Proteomes" id="UP000621500"/>
    </source>
</evidence>
<protein>
    <recommendedName>
        <fullName evidence="2">Recombinase domain-containing protein</fullName>
    </recommendedName>
</protein>
<name>A0ABQ4F3J4_9ACTN</name>
<sequence>MGRVLMQYAPELNGPDLLGWWLQQPDRRGRLRARRPTPPDPVGIRFAFYGRMSTREFQDRLSSARWQRDFAEEVIDGRGVIVAEFFDVGYSRQVPWPRRPQAARLLAALADPGRRFDAVVVGEFERAFYGNQFRDLAPLFKLYGVQLWLPELNGPVDTGNEHHLSLLALLGVHSKREVQRSRFRAKAAMCAQVIEQGRHLGGRPPYGYRLVAVGPHPNPAHAKWGRVAHRLEPDPSTAPHVQWMFAQRLSGRSVAGITRDLNHRRVPCPSSVDPGRNPHRSGAGWTLRTVASILANPRYTGRQVWNRQHTDRGPLDAADDLLGQSEVRRWNLMQQWVISRDIAHPPLVSEHDFVAAQQANARPAPADNESGRYLLTGLIRCQECDRILDAHWVNKHAAYRCRHGHRSSTADGMARPRNVYIHEAKAIKQVAQWLGIPAADPNAVVAALLEHDVHVTCAIGGTLTITKVPTWSAIHDHPRSRTSAESPLATVKTTRGG</sequence>
<dbReference type="InterPro" id="IPR006119">
    <property type="entry name" value="Resolv_N"/>
</dbReference>
<dbReference type="Pfam" id="PF07508">
    <property type="entry name" value="Recombinase"/>
    <property type="match status" value="1"/>
</dbReference>
<dbReference type="PROSITE" id="PS51737">
    <property type="entry name" value="RECOMBINASE_DNA_BIND"/>
    <property type="match status" value="1"/>
</dbReference>
<evidence type="ECO:0000256" key="1">
    <source>
        <dbReference type="SAM" id="MobiDB-lite"/>
    </source>
</evidence>
<dbReference type="SMART" id="SM00857">
    <property type="entry name" value="Resolvase"/>
    <property type="match status" value="1"/>
</dbReference>
<feature type="region of interest" description="Disordered" evidence="1">
    <location>
        <begin position="476"/>
        <end position="497"/>
    </location>
</feature>
<organism evidence="3 4">
    <name type="scientific">Plantactinospora mayteni</name>
    <dbReference type="NCBI Taxonomy" id="566021"/>
    <lineage>
        <taxon>Bacteria</taxon>
        <taxon>Bacillati</taxon>
        <taxon>Actinomycetota</taxon>
        <taxon>Actinomycetes</taxon>
        <taxon>Micromonosporales</taxon>
        <taxon>Micromonosporaceae</taxon>
        <taxon>Plantactinospora</taxon>
    </lineage>
</organism>
<keyword evidence="4" id="KW-1185">Reference proteome</keyword>
<dbReference type="InterPro" id="IPR025827">
    <property type="entry name" value="Zn_ribbon_recom_dom"/>
</dbReference>
<dbReference type="Gene3D" id="3.40.50.1390">
    <property type="entry name" value="Resolvase, N-terminal catalytic domain"/>
    <property type="match status" value="1"/>
</dbReference>
<dbReference type="InterPro" id="IPR011109">
    <property type="entry name" value="DNA_bind_recombinase_dom"/>
</dbReference>
<dbReference type="Pfam" id="PF13408">
    <property type="entry name" value="Zn_ribbon_recom"/>
    <property type="match status" value="1"/>
</dbReference>
<dbReference type="InterPro" id="IPR050639">
    <property type="entry name" value="SSR_resolvase"/>
</dbReference>
<dbReference type="PANTHER" id="PTHR30461:SF23">
    <property type="entry name" value="DNA RECOMBINASE-RELATED"/>
    <property type="match status" value="1"/>
</dbReference>
<gene>
    <name evidence="3" type="ORF">Pma05_80390</name>
</gene>
<dbReference type="InterPro" id="IPR036162">
    <property type="entry name" value="Resolvase-like_N_sf"/>
</dbReference>
<dbReference type="SUPFAM" id="SSF53041">
    <property type="entry name" value="Resolvase-like"/>
    <property type="match status" value="1"/>
</dbReference>
<dbReference type="Gene3D" id="3.90.1750.20">
    <property type="entry name" value="Putative Large Serine Recombinase, Chain B, Domain 2"/>
    <property type="match status" value="1"/>
</dbReference>
<feature type="domain" description="Recombinase" evidence="2">
    <location>
        <begin position="205"/>
        <end position="366"/>
    </location>
</feature>